<comment type="catalytic activity">
    <reaction evidence="9 11">
        <text>L-homocysteine + L-serine = L,L-cystathionine + H2O</text>
        <dbReference type="Rhea" id="RHEA:10112"/>
        <dbReference type="ChEBI" id="CHEBI:15377"/>
        <dbReference type="ChEBI" id="CHEBI:33384"/>
        <dbReference type="ChEBI" id="CHEBI:58161"/>
        <dbReference type="ChEBI" id="CHEBI:58199"/>
        <dbReference type="EC" id="4.2.1.22"/>
    </reaction>
</comment>
<dbReference type="InterPro" id="IPR046353">
    <property type="entry name" value="CBS_C"/>
</dbReference>
<evidence type="ECO:0000256" key="6">
    <source>
        <dbReference type="ARBA" id="ARBA00023122"/>
    </source>
</evidence>
<dbReference type="GO" id="GO:0004122">
    <property type="term" value="F:cystathionine beta-synthase activity"/>
    <property type="evidence" value="ECO:0007669"/>
    <property type="project" value="UniProtKB-UniRule"/>
</dbReference>
<dbReference type="Pfam" id="PF00571">
    <property type="entry name" value="CBS"/>
    <property type="match status" value="1"/>
</dbReference>
<dbReference type="InterPro" id="IPR000644">
    <property type="entry name" value="CBS_dom"/>
</dbReference>
<dbReference type="Proteomes" id="UP001175000">
    <property type="component" value="Unassembled WGS sequence"/>
</dbReference>
<gene>
    <name evidence="13" type="ORF">B0T14DRAFT_428010</name>
</gene>
<dbReference type="SMART" id="SM00116">
    <property type="entry name" value="CBS"/>
    <property type="match status" value="2"/>
</dbReference>
<evidence type="ECO:0000256" key="3">
    <source>
        <dbReference type="ARBA" id="ARBA00007103"/>
    </source>
</evidence>
<feature type="domain" description="CBS" evidence="12">
    <location>
        <begin position="382"/>
        <end position="439"/>
    </location>
</feature>
<dbReference type="PROSITE" id="PS51371">
    <property type="entry name" value="CBS"/>
    <property type="match status" value="1"/>
</dbReference>
<name>A0AA39WWC0_9PEZI</name>
<dbReference type="GO" id="GO:0019343">
    <property type="term" value="P:cysteine biosynthetic process via cystathionine"/>
    <property type="evidence" value="ECO:0007669"/>
    <property type="project" value="UniProtKB-UniRule"/>
</dbReference>
<dbReference type="EMBL" id="JAULSU010000003">
    <property type="protein sequence ID" value="KAK0622795.1"/>
    <property type="molecule type" value="Genomic_DNA"/>
</dbReference>
<proteinExistence type="inferred from homology"/>
<evidence type="ECO:0000256" key="11">
    <source>
        <dbReference type="RuleBase" id="RU361204"/>
    </source>
</evidence>
<keyword evidence="6 10" id="KW-0129">CBS domain</keyword>
<evidence type="ECO:0000313" key="14">
    <source>
        <dbReference type="Proteomes" id="UP001175000"/>
    </source>
</evidence>
<comment type="caution">
    <text evidence="13">The sequence shown here is derived from an EMBL/GenBank/DDBJ whole genome shotgun (WGS) entry which is preliminary data.</text>
</comment>
<dbReference type="NCBIfam" id="TIGR01137">
    <property type="entry name" value="cysta_beta"/>
    <property type="match status" value="1"/>
</dbReference>
<dbReference type="InterPro" id="IPR046342">
    <property type="entry name" value="CBS_dom_sf"/>
</dbReference>
<dbReference type="FunFam" id="3.40.50.1100:FF:000118">
    <property type="entry name" value="Related to CYS4-cystathionine beta-synthase"/>
    <property type="match status" value="1"/>
</dbReference>
<evidence type="ECO:0000313" key="13">
    <source>
        <dbReference type="EMBL" id="KAK0622795.1"/>
    </source>
</evidence>
<keyword evidence="11" id="KW-0028">Amino-acid biosynthesis</keyword>
<evidence type="ECO:0000259" key="12">
    <source>
        <dbReference type="PROSITE" id="PS51371"/>
    </source>
</evidence>
<evidence type="ECO:0000256" key="9">
    <source>
        <dbReference type="ARBA" id="ARBA00047490"/>
    </source>
</evidence>
<dbReference type="InterPro" id="IPR050214">
    <property type="entry name" value="Cys_Synth/Cystath_Beta-Synth"/>
</dbReference>
<dbReference type="PROSITE" id="PS00901">
    <property type="entry name" value="CYS_SYNTHASE"/>
    <property type="match status" value="1"/>
</dbReference>
<evidence type="ECO:0000256" key="8">
    <source>
        <dbReference type="ARBA" id="ARBA00026192"/>
    </source>
</evidence>
<evidence type="ECO:0000256" key="2">
    <source>
        <dbReference type="ARBA" id="ARBA00005003"/>
    </source>
</evidence>
<evidence type="ECO:0000256" key="5">
    <source>
        <dbReference type="ARBA" id="ARBA00022898"/>
    </source>
</evidence>
<keyword evidence="5 11" id="KW-0663">Pyridoxal phosphate</keyword>
<dbReference type="Pfam" id="PF00291">
    <property type="entry name" value="PALP"/>
    <property type="match status" value="1"/>
</dbReference>
<dbReference type="InterPro" id="IPR001216">
    <property type="entry name" value="P-phosphate_BS"/>
</dbReference>
<evidence type="ECO:0000256" key="10">
    <source>
        <dbReference type="PROSITE-ProRule" id="PRU00703"/>
    </source>
</evidence>
<comment type="pathway">
    <text evidence="2">Amino-acid biosynthesis; L-cysteine biosynthesis; L-cysteine from L-homocysteine and L-serine: step 1/2.</text>
</comment>
<keyword evidence="11" id="KW-0198">Cysteine biosynthesis</keyword>
<evidence type="ECO:0000256" key="7">
    <source>
        <dbReference type="ARBA" id="ARBA00023239"/>
    </source>
</evidence>
<dbReference type="FunFam" id="3.40.50.1100:FF:000003">
    <property type="entry name" value="Cystathionine beta-synthase"/>
    <property type="match status" value="1"/>
</dbReference>
<comment type="cofactor">
    <cofactor evidence="1 11">
        <name>pyridoxal 5'-phosphate</name>
        <dbReference type="ChEBI" id="CHEBI:597326"/>
    </cofactor>
</comment>
<dbReference type="EC" id="4.2.1.22" evidence="4 11"/>
<evidence type="ECO:0000256" key="1">
    <source>
        <dbReference type="ARBA" id="ARBA00001933"/>
    </source>
</evidence>
<reference evidence="13" key="1">
    <citation type="submission" date="2023-06" db="EMBL/GenBank/DDBJ databases">
        <title>Genome-scale phylogeny and comparative genomics of the fungal order Sordariales.</title>
        <authorList>
            <consortium name="Lawrence Berkeley National Laboratory"/>
            <person name="Hensen N."/>
            <person name="Bonometti L."/>
            <person name="Westerberg I."/>
            <person name="Brannstrom I.O."/>
            <person name="Guillou S."/>
            <person name="Cros-Aarteil S."/>
            <person name="Calhoun S."/>
            <person name="Haridas S."/>
            <person name="Kuo A."/>
            <person name="Mondo S."/>
            <person name="Pangilinan J."/>
            <person name="Riley R."/>
            <person name="Labutti K."/>
            <person name="Andreopoulos B."/>
            <person name="Lipzen A."/>
            <person name="Chen C."/>
            <person name="Yanf M."/>
            <person name="Daum C."/>
            <person name="Ng V."/>
            <person name="Clum A."/>
            <person name="Steindorff A."/>
            <person name="Ohm R."/>
            <person name="Martin F."/>
            <person name="Silar P."/>
            <person name="Natvig D."/>
            <person name="Lalanne C."/>
            <person name="Gautier V."/>
            <person name="Ament-Velasquez S.L."/>
            <person name="Kruys A."/>
            <person name="Hutchinson M.I."/>
            <person name="Powell A.J."/>
            <person name="Barry K."/>
            <person name="Miller A.N."/>
            <person name="Grigoriev I.V."/>
            <person name="Debuchy R."/>
            <person name="Gladieux P."/>
            <person name="Thoren M.H."/>
            <person name="Johannesson H."/>
        </authorList>
    </citation>
    <scope>NUCLEOTIDE SEQUENCE</scope>
    <source>
        <strain evidence="13">CBS 606.72</strain>
    </source>
</reference>
<dbReference type="InterPro" id="IPR001926">
    <property type="entry name" value="TrpB-like_PALP"/>
</dbReference>
<dbReference type="SUPFAM" id="SSF53686">
    <property type="entry name" value="Tryptophan synthase beta subunit-like PLP-dependent enzymes"/>
    <property type="match status" value="1"/>
</dbReference>
<dbReference type="InterPro" id="IPR005857">
    <property type="entry name" value="Cysta_beta_synth"/>
</dbReference>
<accession>A0AA39WWC0</accession>
<dbReference type="Gene3D" id="3.40.50.1100">
    <property type="match status" value="2"/>
</dbReference>
<sequence length="528" mass="56457">MATINGSASNGTVPIIEAARPGLKLSATELIGNTPLVRLNKIPQSLGIEAEVYAKVELFNAGGSVKDRIALRMIEEAEKSGRIKPGDTLIEPTSGNTGIGLALVGAIKGYKTIITLPEKMSAEKVSVLRALGATIIRTPTQAAWDAPESHIGVARRLLKEIPNSHILDQYTNKDNPLAHEFGTAEEIWEQTCGKVTAVVAGAGTGGTITGIARGLRKHNKDVKVIAADPIGSILALPEGLNEEGANQPYKVEGIGYDFIPDVLDREIVDKWYKTDDRESFKLARRLIAEEGLLVGGSSGSAMAAMVRAVKDLSLGKDDVVVVVLPDSIRSYLSKFADDDWLAANDLLPEDDTNGAEAVAAAESARKRRPSDPYSGATIGALRLKPVSSVLATSTCSEAIEMMRDKGFDQLPVLSPDDGKLAGLVTLGNLLSFISRGRASAKSPVSEVMFDFSQIDEVVTDPRHFGSDLKGKKRKFIHITMDTPLTALSRFLEWNSAAVVTEDGDEGSSKPLAIVTKVDLLSYMVKQKS</sequence>
<dbReference type="CDD" id="cd01561">
    <property type="entry name" value="CBS_like"/>
    <property type="match status" value="1"/>
</dbReference>
<dbReference type="GO" id="GO:0005737">
    <property type="term" value="C:cytoplasm"/>
    <property type="evidence" value="ECO:0007669"/>
    <property type="project" value="InterPro"/>
</dbReference>
<keyword evidence="7 11" id="KW-0456">Lyase</keyword>
<evidence type="ECO:0000256" key="4">
    <source>
        <dbReference type="ARBA" id="ARBA00012041"/>
    </source>
</evidence>
<dbReference type="CDD" id="cd04608">
    <property type="entry name" value="CBS_pair_CBS"/>
    <property type="match status" value="1"/>
</dbReference>
<keyword evidence="14" id="KW-1185">Reference proteome</keyword>
<dbReference type="PANTHER" id="PTHR10314">
    <property type="entry name" value="CYSTATHIONINE BETA-SYNTHASE"/>
    <property type="match status" value="1"/>
</dbReference>
<dbReference type="InterPro" id="IPR036052">
    <property type="entry name" value="TrpB-like_PALP_sf"/>
</dbReference>
<protein>
    <recommendedName>
        <fullName evidence="8 11">Cystathionine beta-synthase</fullName>
        <ecNumber evidence="4 11">4.2.1.22</ecNumber>
    </recommendedName>
</protein>
<dbReference type="GO" id="GO:0006535">
    <property type="term" value="P:cysteine biosynthetic process from serine"/>
    <property type="evidence" value="ECO:0007669"/>
    <property type="project" value="UniProtKB-UniRule"/>
</dbReference>
<comment type="similarity">
    <text evidence="3 11">Belongs to the cysteine synthase/cystathionine beta-synthase family.</text>
</comment>
<dbReference type="SUPFAM" id="SSF54631">
    <property type="entry name" value="CBS-domain pair"/>
    <property type="match status" value="1"/>
</dbReference>
<organism evidence="13 14">
    <name type="scientific">Immersiella caudata</name>
    <dbReference type="NCBI Taxonomy" id="314043"/>
    <lineage>
        <taxon>Eukaryota</taxon>
        <taxon>Fungi</taxon>
        <taxon>Dikarya</taxon>
        <taxon>Ascomycota</taxon>
        <taxon>Pezizomycotina</taxon>
        <taxon>Sordariomycetes</taxon>
        <taxon>Sordariomycetidae</taxon>
        <taxon>Sordariales</taxon>
        <taxon>Lasiosphaeriaceae</taxon>
        <taxon>Immersiella</taxon>
    </lineage>
</organism>
<dbReference type="AlphaFoldDB" id="A0AA39WWC0"/>
<dbReference type="Gene3D" id="3.10.580.10">
    <property type="entry name" value="CBS-domain"/>
    <property type="match status" value="1"/>
</dbReference>